<evidence type="ECO:0000259" key="2">
    <source>
        <dbReference type="PROSITE" id="PS51644"/>
    </source>
</evidence>
<evidence type="ECO:0000313" key="3">
    <source>
        <dbReference type="EMBL" id="VFQ63521.1"/>
    </source>
</evidence>
<feature type="compositionally biased region" description="Basic and acidic residues" evidence="1">
    <location>
        <begin position="687"/>
        <end position="696"/>
    </location>
</feature>
<reference evidence="3 4" key="1">
    <citation type="submission" date="2018-04" db="EMBL/GenBank/DDBJ databases">
        <authorList>
            <person name="Vogel A."/>
        </authorList>
    </citation>
    <scope>NUCLEOTIDE SEQUENCE [LARGE SCALE GENOMIC DNA]</scope>
</reference>
<feature type="compositionally biased region" description="Polar residues" evidence="1">
    <location>
        <begin position="488"/>
        <end position="502"/>
    </location>
</feature>
<protein>
    <recommendedName>
        <fullName evidence="2">HTH OST-type domain-containing protein</fullName>
    </recommendedName>
</protein>
<dbReference type="Pfam" id="PF14418">
    <property type="entry name" value="OHA"/>
    <property type="match status" value="1"/>
</dbReference>
<dbReference type="EMBL" id="OOIL02000305">
    <property type="protein sequence ID" value="VFQ63521.1"/>
    <property type="molecule type" value="Genomic_DNA"/>
</dbReference>
<dbReference type="GO" id="GO:0010468">
    <property type="term" value="P:regulation of gene expression"/>
    <property type="evidence" value="ECO:0007669"/>
    <property type="project" value="InterPro"/>
</dbReference>
<keyword evidence="4" id="KW-1185">Reference proteome</keyword>
<feature type="compositionally biased region" description="Polar residues" evidence="1">
    <location>
        <begin position="674"/>
        <end position="686"/>
    </location>
</feature>
<feature type="compositionally biased region" description="Polar residues" evidence="1">
    <location>
        <begin position="931"/>
        <end position="944"/>
    </location>
</feature>
<feature type="compositionally biased region" description="Basic and acidic residues" evidence="1">
    <location>
        <begin position="560"/>
        <end position="569"/>
    </location>
</feature>
<dbReference type="PROSITE" id="PS51644">
    <property type="entry name" value="HTH_OST"/>
    <property type="match status" value="2"/>
</dbReference>
<dbReference type="CDD" id="cd08824">
    <property type="entry name" value="LOTUS"/>
    <property type="match status" value="2"/>
</dbReference>
<dbReference type="PANTHER" id="PTHR14379">
    <property type="entry name" value="LIMKAIN B LKAP"/>
    <property type="match status" value="1"/>
</dbReference>
<dbReference type="Pfam" id="PF01936">
    <property type="entry name" value="NYN"/>
    <property type="match status" value="1"/>
</dbReference>
<feature type="compositionally biased region" description="Polar residues" evidence="1">
    <location>
        <begin position="550"/>
        <end position="559"/>
    </location>
</feature>
<accession>A0A484KC11</accession>
<feature type="compositionally biased region" description="Basic and acidic residues" evidence="1">
    <location>
        <begin position="862"/>
        <end position="883"/>
    </location>
</feature>
<evidence type="ECO:0000256" key="1">
    <source>
        <dbReference type="SAM" id="MobiDB-lite"/>
    </source>
</evidence>
<evidence type="ECO:0000313" key="4">
    <source>
        <dbReference type="Proteomes" id="UP000595140"/>
    </source>
</evidence>
<feature type="compositionally biased region" description="Pro residues" evidence="1">
    <location>
        <begin position="917"/>
        <end position="929"/>
    </location>
</feature>
<feature type="region of interest" description="Disordered" evidence="1">
    <location>
        <begin position="668"/>
        <end position="722"/>
    </location>
</feature>
<feature type="region of interest" description="Disordered" evidence="1">
    <location>
        <begin position="550"/>
        <end position="569"/>
    </location>
</feature>
<feature type="region of interest" description="Disordered" evidence="1">
    <location>
        <begin position="484"/>
        <end position="508"/>
    </location>
</feature>
<dbReference type="Proteomes" id="UP000595140">
    <property type="component" value="Unassembled WGS sequence"/>
</dbReference>
<sequence>MKPLFHRPIFTLVFHTPIPGRKLLQVAHLSTATSLSSHHSPYQHRRNEEDVRNVKVSVWWDFENCALPSGVNVFRVAYSITAAVRASGIKGPIQITAFGDVVQLPRANQEALSSTGINLTHIPSGGKSSADRSLLVDLMYWVSQNPPPAHLFLISGDTGFAGVLHRLRMNNYNILLASPENTSSSLISAASIMWQWDALLRGEDLTGKHFNHPPDGPYGSWYGHFKAPLEDPFAVMESLQSKDPSSDSDSDPKPRPIPKVVMKYIRNILSLNPQGILITDLRAELSKSNLSIDKDFYGYKKFSRFLLSMPHILKLQPSGSQFLVLGVVSKSPAQNECGSVGIAVDPIANVTESESVMSKNNIKSSSSESSNRIVLPSPYSVPKVDTPSQKVQAPTTKVQCTLPKVQSSALEQPATNTIHEPPPSGVKVKKCEATESQLHTTEDSSSPVQSQGIFRGFQKWWYVSEEKNSNSSDEIIHAEPPIKESDVKSASQSENITSSVPSLHSRDEKNMEEKYAAESQAVVDKSSSETGFFSKIKCWFRTWKSPPPQDNTNLLSGKNETGDKAGPETHKVFSKDSFWKDMEAFLDTKQGSTLVLQSRTRLEMSQNLKDCGPSFIRSLCESDLLRLVELLITDKRWVEERIHKTFPFKVSRPAMKAMISNASSNSSTGLSSLFQHTNPPTTNSSKLQEHNGENKKHQNPPLSGSVPQPVPEEGSFGKKKSRNDTLTDCMKLVQYVVKEYPEGYNLGSFRKLFLVTHGYSLDVQKLGYPKLVNLLNIMPGIRIESNHIIPAAHELDYKESSSESPDSKLLMDVSRKKVDDGVVVDYSQWADELGPISTKKNKKKNEMEYEPLPDDDFSDLDEEKKTKAEKCSGGKDRVNKAEEESSLLQILDSWYGRKEENSDGDGGVIECSSASKLPPPPQTSAPLPHPSNTDTVTVSKNSSGGKRGCKMGLKSYSFVSDHQPGDCKDELIDGILSSLNKSGDKSVAAPKT</sequence>
<feature type="region of interest" description="Disordered" evidence="1">
    <location>
        <begin position="844"/>
        <end position="883"/>
    </location>
</feature>
<feature type="compositionally biased region" description="Acidic residues" evidence="1">
    <location>
        <begin position="848"/>
        <end position="861"/>
    </location>
</feature>
<proteinExistence type="predicted"/>
<dbReference type="Gene3D" id="3.30.420.610">
    <property type="entry name" value="LOTUS domain-like"/>
    <property type="match status" value="2"/>
</dbReference>
<dbReference type="InterPro" id="IPR025605">
    <property type="entry name" value="OST-HTH/LOTUS_dom"/>
</dbReference>
<dbReference type="InterPro" id="IPR041966">
    <property type="entry name" value="LOTUS-like"/>
</dbReference>
<dbReference type="GO" id="GO:0004540">
    <property type="term" value="F:RNA nuclease activity"/>
    <property type="evidence" value="ECO:0007669"/>
    <property type="project" value="InterPro"/>
</dbReference>
<dbReference type="AlphaFoldDB" id="A0A484KC11"/>
<name>A0A484KC11_9ASTE</name>
<feature type="domain" description="HTH OST-type" evidence="2">
    <location>
        <begin position="725"/>
        <end position="799"/>
    </location>
</feature>
<dbReference type="PANTHER" id="PTHR14379:SF6">
    <property type="entry name" value="EMB|CAB71880.1"/>
    <property type="match status" value="1"/>
</dbReference>
<dbReference type="InterPro" id="IPR021139">
    <property type="entry name" value="NYN"/>
</dbReference>
<feature type="region of interest" description="Disordered" evidence="1">
    <location>
        <begin position="358"/>
        <end position="378"/>
    </location>
</feature>
<organism evidence="3 4">
    <name type="scientific">Cuscuta campestris</name>
    <dbReference type="NCBI Taxonomy" id="132261"/>
    <lineage>
        <taxon>Eukaryota</taxon>
        <taxon>Viridiplantae</taxon>
        <taxon>Streptophyta</taxon>
        <taxon>Embryophyta</taxon>
        <taxon>Tracheophyta</taxon>
        <taxon>Spermatophyta</taxon>
        <taxon>Magnoliopsida</taxon>
        <taxon>eudicotyledons</taxon>
        <taxon>Gunneridae</taxon>
        <taxon>Pentapetalae</taxon>
        <taxon>asterids</taxon>
        <taxon>lamiids</taxon>
        <taxon>Solanales</taxon>
        <taxon>Convolvulaceae</taxon>
        <taxon>Cuscuteae</taxon>
        <taxon>Cuscuta</taxon>
        <taxon>Cuscuta subgen. Grammica</taxon>
        <taxon>Cuscuta sect. Cleistogrammica</taxon>
    </lineage>
</organism>
<dbReference type="OrthoDB" id="549353at2759"/>
<feature type="compositionally biased region" description="Low complexity" evidence="1">
    <location>
        <begin position="358"/>
        <end position="371"/>
    </location>
</feature>
<dbReference type="InterPro" id="IPR024768">
    <property type="entry name" value="Marf1"/>
</dbReference>
<dbReference type="GO" id="GO:0005777">
    <property type="term" value="C:peroxisome"/>
    <property type="evidence" value="ECO:0007669"/>
    <property type="project" value="InterPro"/>
</dbReference>
<dbReference type="Pfam" id="PF12872">
    <property type="entry name" value="OST-HTH"/>
    <property type="match status" value="2"/>
</dbReference>
<feature type="region of interest" description="Disordered" evidence="1">
    <location>
        <begin position="896"/>
        <end position="947"/>
    </location>
</feature>
<feature type="domain" description="HTH OST-type" evidence="2">
    <location>
        <begin position="257"/>
        <end position="329"/>
    </location>
</feature>
<gene>
    <name evidence="3" type="ORF">CCAM_LOCUS5297</name>
</gene>
<dbReference type="Gene3D" id="3.40.50.1010">
    <property type="entry name" value="5'-nuclease"/>
    <property type="match status" value="1"/>
</dbReference>
<dbReference type="CDD" id="cd10910">
    <property type="entry name" value="PIN_limkain_b1_N_like"/>
    <property type="match status" value="1"/>
</dbReference>
<dbReference type="InterPro" id="IPR025677">
    <property type="entry name" value="OST-HTH-assoc_dom"/>
</dbReference>